<reference evidence="1 2" key="1">
    <citation type="submission" date="2018-08" db="EMBL/GenBank/DDBJ databases">
        <title>A genome reference for cultivated species of the human gut microbiota.</title>
        <authorList>
            <person name="Zou Y."/>
            <person name="Xue W."/>
            <person name="Luo G."/>
        </authorList>
    </citation>
    <scope>NUCLEOTIDE SEQUENCE [LARGE SCALE GENOMIC DNA]</scope>
    <source>
        <strain evidence="1 2">AM43-11</strain>
    </source>
</reference>
<evidence type="ECO:0000313" key="1">
    <source>
        <dbReference type="EMBL" id="RHA66275.1"/>
    </source>
</evidence>
<dbReference type="AlphaFoldDB" id="A0A3R6EJV2"/>
<accession>A0A3R6EJV2</accession>
<evidence type="ECO:0000313" key="2">
    <source>
        <dbReference type="Proteomes" id="UP000284465"/>
    </source>
</evidence>
<proteinExistence type="predicted"/>
<sequence>MVIKMLTREELKAVHNNIITIMENRVMQMTGCNRQTANLVANEILDLDRDADKLLNEKEAD</sequence>
<organism evidence="1 2">
    <name type="scientific">Roseburia intestinalis</name>
    <dbReference type="NCBI Taxonomy" id="166486"/>
    <lineage>
        <taxon>Bacteria</taxon>
        <taxon>Bacillati</taxon>
        <taxon>Bacillota</taxon>
        <taxon>Clostridia</taxon>
        <taxon>Lachnospirales</taxon>
        <taxon>Lachnospiraceae</taxon>
        <taxon>Roseburia</taxon>
    </lineage>
</organism>
<name>A0A3R6EJV2_9FIRM</name>
<gene>
    <name evidence="1" type="ORF">DW927_12110</name>
</gene>
<dbReference type="EMBL" id="QSFP01000013">
    <property type="protein sequence ID" value="RHA66275.1"/>
    <property type="molecule type" value="Genomic_DNA"/>
</dbReference>
<protein>
    <submittedName>
        <fullName evidence="1">Uncharacterized protein</fullName>
    </submittedName>
</protein>
<dbReference type="Proteomes" id="UP000284465">
    <property type="component" value="Unassembled WGS sequence"/>
</dbReference>
<comment type="caution">
    <text evidence="1">The sequence shown here is derived from an EMBL/GenBank/DDBJ whole genome shotgun (WGS) entry which is preliminary data.</text>
</comment>